<name>B9RNZ2_RICCO</name>
<feature type="transmembrane region" description="Helical" evidence="1">
    <location>
        <begin position="15"/>
        <end position="36"/>
    </location>
</feature>
<dbReference type="InParanoid" id="B9RNZ2"/>
<sequence length="369" mass="41240">MALLSLKEGGENSSYLHLVSQLSMFFSYCGLSYLGLITGSDIDMKMNIVVEENEDDCRSCLPYIKHGASLSVIWGHIDEDVSQAARENMSAVKAELQNKQTNRWQAVGMLKHILASTTMPWELKKHAINFLLCITTGSGTQSDERTDCSIYLPSLCATLQAITMVIIYAPNTELRKNAFEALKRVLADIPSTERFDILKTLVTNSDSSSMIAILLDLVRGELHMENRQKTLLRKDEDLQPESQRSSVASLWTAGVLELVEFVLRPPEGGPPRFPENGDAVLAALNLYRFILITESAGKTNFTGALSRNNLQQAYSQWFLPLRTVVTGILAENKNDHDQFAINTVCALNPVELVLYRCIELVEEKLKHSR</sequence>
<evidence type="ECO:0000313" key="3">
    <source>
        <dbReference type="Proteomes" id="UP000008311"/>
    </source>
</evidence>
<dbReference type="eggNOG" id="ENOG502QQ2Z">
    <property type="taxonomic scope" value="Eukaryota"/>
</dbReference>
<proteinExistence type="predicted"/>
<keyword evidence="1" id="KW-1133">Transmembrane helix</keyword>
<dbReference type="PANTHER" id="PTHR15430:SF1">
    <property type="entry name" value="GLOMULIN"/>
    <property type="match status" value="1"/>
</dbReference>
<evidence type="ECO:0000313" key="2">
    <source>
        <dbReference type="EMBL" id="EEF46910.1"/>
    </source>
</evidence>
<evidence type="ECO:0000256" key="1">
    <source>
        <dbReference type="SAM" id="Phobius"/>
    </source>
</evidence>
<feature type="transmembrane region" description="Helical" evidence="1">
    <location>
        <begin position="150"/>
        <end position="169"/>
    </location>
</feature>
<dbReference type="SUPFAM" id="SSF48371">
    <property type="entry name" value="ARM repeat"/>
    <property type="match status" value="1"/>
</dbReference>
<gene>
    <name evidence="2" type="ORF">RCOM_0922460</name>
</gene>
<accession>B9RNZ2</accession>
<keyword evidence="1" id="KW-0812">Transmembrane</keyword>
<keyword evidence="1" id="KW-0472">Membrane</keyword>
<dbReference type="AlphaFoldDB" id="B9RNZ2"/>
<dbReference type="STRING" id="3988.B9RNZ2"/>
<dbReference type="EMBL" id="EQ973791">
    <property type="protein sequence ID" value="EEF46910.1"/>
    <property type="molecule type" value="Genomic_DNA"/>
</dbReference>
<dbReference type="InterPro" id="IPR013877">
    <property type="entry name" value="YAP-bd/ALF4/Glomulin"/>
</dbReference>
<dbReference type="InterPro" id="IPR016024">
    <property type="entry name" value="ARM-type_fold"/>
</dbReference>
<protein>
    <submittedName>
        <fullName evidence="2">Aberrant root formation protein, putative</fullName>
    </submittedName>
</protein>
<keyword evidence="3" id="KW-1185">Reference proteome</keyword>
<dbReference type="Pfam" id="PF08568">
    <property type="entry name" value="Kinetochor_Ybp2"/>
    <property type="match status" value="1"/>
</dbReference>
<dbReference type="FunCoup" id="B9RNZ2">
    <property type="interactions" value="1519"/>
</dbReference>
<reference evidence="3" key="1">
    <citation type="journal article" date="2010" name="Nat. Biotechnol.">
        <title>Draft genome sequence of the oilseed species Ricinus communis.</title>
        <authorList>
            <person name="Chan A.P."/>
            <person name="Crabtree J."/>
            <person name="Zhao Q."/>
            <person name="Lorenzi H."/>
            <person name="Orvis J."/>
            <person name="Puiu D."/>
            <person name="Melake-Berhan A."/>
            <person name="Jones K.M."/>
            <person name="Redman J."/>
            <person name="Chen G."/>
            <person name="Cahoon E.B."/>
            <person name="Gedil M."/>
            <person name="Stanke M."/>
            <person name="Haas B.J."/>
            <person name="Wortman J.R."/>
            <person name="Fraser-Liggett C.M."/>
            <person name="Ravel J."/>
            <person name="Rabinowicz P.D."/>
        </authorList>
    </citation>
    <scope>NUCLEOTIDE SEQUENCE [LARGE SCALE GENOMIC DNA]</scope>
    <source>
        <strain evidence="3">cv. Hale</strain>
    </source>
</reference>
<dbReference type="InterPro" id="IPR019516">
    <property type="entry name" value="Glomulin/ALF4"/>
</dbReference>
<dbReference type="PANTHER" id="PTHR15430">
    <property type="entry name" value="GLOMULIN"/>
    <property type="match status" value="1"/>
</dbReference>
<organism evidence="2 3">
    <name type="scientific">Ricinus communis</name>
    <name type="common">Castor bean</name>
    <dbReference type="NCBI Taxonomy" id="3988"/>
    <lineage>
        <taxon>Eukaryota</taxon>
        <taxon>Viridiplantae</taxon>
        <taxon>Streptophyta</taxon>
        <taxon>Embryophyta</taxon>
        <taxon>Tracheophyta</taxon>
        <taxon>Spermatophyta</taxon>
        <taxon>Magnoliopsida</taxon>
        <taxon>eudicotyledons</taxon>
        <taxon>Gunneridae</taxon>
        <taxon>Pentapetalae</taxon>
        <taxon>rosids</taxon>
        <taxon>fabids</taxon>
        <taxon>Malpighiales</taxon>
        <taxon>Euphorbiaceae</taxon>
        <taxon>Acalyphoideae</taxon>
        <taxon>Acalypheae</taxon>
        <taxon>Ricinus</taxon>
    </lineage>
</organism>
<dbReference type="Proteomes" id="UP000008311">
    <property type="component" value="Unassembled WGS sequence"/>
</dbReference>